<evidence type="ECO:0000313" key="2">
    <source>
        <dbReference type="EMBL" id="DAE16584.1"/>
    </source>
</evidence>
<sequence length="63" mass="6959">MKRFISYLDGLARRTYFGTDGTEPVRSGFIGSLIEGLEGLVGFFGLVILPAMAAATLYHWIFD</sequence>
<accession>A0A8S5QBX6</accession>
<keyword evidence="1" id="KW-0472">Membrane</keyword>
<dbReference type="EMBL" id="BK015627">
    <property type="protein sequence ID" value="DAE16584.1"/>
    <property type="molecule type" value="Genomic_DNA"/>
</dbReference>
<keyword evidence="1" id="KW-0812">Transmembrane</keyword>
<keyword evidence="1" id="KW-1133">Transmembrane helix</keyword>
<protein>
    <submittedName>
        <fullName evidence="2">Uncharacterized protein</fullName>
    </submittedName>
</protein>
<proteinExistence type="predicted"/>
<name>A0A8S5QBX6_9CAUD</name>
<reference evidence="2" key="1">
    <citation type="journal article" date="2021" name="Proc. Natl. Acad. Sci. U.S.A.">
        <title>A Catalog of Tens of Thousands of Viruses from Human Metagenomes Reveals Hidden Associations with Chronic Diseases.</title>
        <authorList>
            <person name="Tisza M.J."/>
            <person name="Buck C.B."/>
        </authorList>
    </citation>
    <scope>NUCLEOTIDE SEQUENCE</scope>
    <source>
        <strain evidence="2">Ctiwu7</strain>
    </source>
</reference>
<evidence type="ECO:0000256" key="1">
    <source>
        <dbReference type="SAM" id="Phobius"/>
    </source>
</evidence>
<feature type="transmembrane region" description="Helical" evidence="1">
    <location>
        <begin position="40"/>
        <end position="61"/>
    </location>
</feature>
<organism evidence="2">
    <name type="scientific">Podoviridae sp. ctiwu7</name>
    <dbReference type="NCBI Taxonomy" id="2825269"/>
    <lineage>
        <taxon>Viruses</taxon>
        <taxon>Duplodnaviria</taxon>
        <taxon>Heunggongvirae</taxon>
        <taxon>Uroviricota</taxon>
        <taxon>Caudoviricetes</taxon>
    </lineage>
</organism>